<accession>A0A4R2L7H6</accession>
<reference evidence="1 2" key="1">
    <citation type="submission" date="2019-03" db="EMBL/GenBank/DDBJ databases">
        <title>Genomic Encyclopedia of Type Strains, Phase IV (KMG-IV): sequencing the most valuable type-strain genomes for metagenomic binning, comparative biology and taxonomic classification.</title>
        <authorList>
            <person name="Goeker M."/>
        </authorList>
    </citation>
    <scope>NUCLEOTIDE SEQUENCE [LARGE SCALE GENOMIC DNA]</scope>
    <source>
        <strain evidence="1 2">DSM 102940</strain>
    </source>
</reference>
<organism evidence="1 2">
    <name type="scientific">Marinisporobacter balticus</name>
    <dbReference type="NCBI Taxonomy" id="2018667"/>
    <lineage>
        <taxon>Bacteria</taxon>
        <taxon>Bacillati</taxon>
        <taxon>Bacillota</taxon>
        <taxon>Clostridia</taxon>
        <taxon>Peptostreptococcales</taxon>
        <taxon>Thermotaleaceae</taxon>
        <taxon>Marinisporobacter</taxon>
    </lineage>
</organism>
<dbReference type="EMBL" id="SLWV01000001">
    <property type="protein sequence ID" value="TCO80089.1"/>
    <property type="molecule type" value="Genomic_DNA"/>
</dbReference>
<protein>
    <submittedName>
        <fullName evidence="1">Uncharacterized protein DUF3189</fullName>
    </submittedName>
</protein>
<sequence>MYIIYHCVGGCHSSCTAAAIHLNMLPTDHTPSKYDLLNIPFFDTLEKTDQGKIIYRGTDTFGNKVHTLGRQFSPQIVIPAIKDMWRILGQKEEDLLIVNTLPCVNFLMRIGGFSSRRLKWVKFGRPIVTRGTLSAYKNIIQVVEETKEILH</sequence>
<evidence type="ECO:0000313" key="2">
    <source>
        <dbReference type="Proteomes" id="UP000294919"/>
    </source>
</evidence>
<dbReference type="RefSeq" id="WP_132242003.1">
    <property type="nucleotide sequence ID" value="NZ_SLWV01000001.1"/>
</dbReference>
<dbReference type="Pfam" id="PF11385">
    <property type="entry name" value="DUF3189"/>
    <property type="match status" value="1"/>
</dbReference>
<keyword evidence="2" id="KW-1185">Reference proteome</keyword>
<name>A0A4R2L7H6_9FIRM</name>
<dbReference type="InterPro" id="IPR021525">
    <property type="entry name" value="DUF3189"/>
</dbReference>
<gene>
    <name evidence="1" type="ORF">EV214_101328</name>
</gene>
<proteinExistence type="predicted"/>
<dbReference type="OrthoDB" id="1680616at2"/>
<dbReference type="Proteomes" id="UP000294919">
    <property type="component" value="Unassembled WGS sequence"/>
</dbReference>
<evidence type="ECO:0000313" key="1">
    <source>
        <dbReference type="EMBL" id="TCO80089.1"/>
    </source>
</evidence>
<comment type="caution">
    <text evidence="1">The sequence shown here is derived from an EMBL/GenBank/DDBJ whole genome shotgun (WGS) entry which is preliminary data.</text>
</comment>
<dbReference type="AlphaFoldDB" id="A0A4R2L7H6"/>